<dbReference type="Proteomes" id="UP000199766">
    <property type="component" value="Unassembled WGS sequence"/>
</dbReference>
<evidence type="ECO:0000256" key="6">
    <source>
        <dbReference type="ARBA" id="ARBA00023136"/>
    </source>
</evidence>
<dbReference type="PANTHER" id="PTHR43081:SF1">
    <property type="entry name" value="ADENYLATE CYCLASE, TERMINAL-DIFFERENTIATION SPECIFIC"/>
    <property type="match status" value="1"/>
</dbReference>
<dbReference type="EMBL" id="FOGD01000002">
    <property type="protein sequence ID" value="SEQ68199.1"/>
    <property type="molecule type" value="Genomic_DNA"/>
</dbReference>
<dbReference type="Pfam" id="PF05226">
    <property type="entry name" value="CHASE2"/>
    <property type="match status" value="1"/>
</dbReference>
<keyword evidence="3" id="KW-1003">Cell membrane</keyword>
<evidence type="ECO:0000256" key="1">
    <source>
        <dbReference type="ARBA" id="ARBA00004196"/>
    </source>
</evidence>
<organism evidence="9 10">
    <name type="scientific">Giesbergeria anulus</name>
    <dbReference type="NCBI Taxonomy" id="180197"/>
    <lineage>
        <taxon>Bacteria</taxon>
        <taxon>Pseudomonadati</taxon>
        <taxon>Pseudomonadota</taxon>
        <taxon>Betaproteobacteria</taxon>
        <taxon>Burkholderiales</taxon>
        <taxon>Comamonadaceae</taxon>
        <taxon>Giesbergeria</taxon>
    </lineage>
</organism>
<dbReference type="OrthoDB" id="9802500at2"/>
<reference evidence="9 10" key="1">
    <citation type="submission" date="2016-10" db="EMBL/GenBank/DDBJ databases">
        <authorList>
            <person name="de Groot N.N."/>
        </authorList>
    </citation>
    <scope>NUCLEOTIDE SEQUENCE [LARGE SCALE GENOMIC DNA]</scope>
    <source>
        <strain evidence="9 10">ATCC 35958</strain>
    </source>
</reference>
<dbReference type="SMART" id="SM00044">
    <property type="entry name" value="CYCc"/>
    <property type="match status" value="1"/>
</dbReference>
<feature type="domain" description="Guanylate cyclase" evidence="8">
    <location>
        <begin position="448"/>
        <end position="584"/>
    </location>
</feature>
<dbReference type="CDD" id="cd07302">
    <property type="entry name" value="CHD"/>
    <property type="match status" value="1"/>
</dbReference>
<dbReference type="PANTHER" id="PTHR43081">
    <property type="entry name" value="ADENYLATE CYCLASE, TERMINAL-DIFFERENTIATION SPECIFIC-RELATED"/>
    <property type="match status" value="1"/>
</dbReference>
<dbReference type="STRING" id="180197.SAMN02982919_00979"/>
<dbReference type="InterPro" id="IPR001054">
    <property type="entry name" value="A/G_cyclase"/>
</dbReference>
<evidence type="ECO:0000256" key="2">
    <source>
        <dbReference type="ARBA" id="ARBA00005381"/>
    </source>
</evidence>
<name>A0A1H9I0S7_9BURK</name>
<accession>A0A1H9I0S7</accession>
<keyword evidence="6 7" id="KW-0472">Membrane</keyword>
<keyword evidence="10" id="KW-1185">Reference proteome</keyword>
<dbReference type="SMART" id="SM01080">
    <property type="entry name" value="CHASE2"/>
    <property type="match status" value="1"/>
</dbReference>
<dbReference type="GO" id="GO:0009190">
    <property type="term" value="P:cyclic nucleotide biosynthetic process"/>
    <property type="evidence" value="ECO:0007669"/>
    <property type="project" value="InterPro"/>
</dbReference>
<dbReference type="InterPro" id="IPR029787">
    <property type="entry name" value="Nucleotide_cyclase"/>
</dbReference>
<dbReference type="GO" id="GO:0004016">
    <property type="term" value="F:adenylate cyclase activity"/>
    <property type="evidence" value="ECO:0007669"/>
    <property type="project" value="UniProtKB-ARBA"/>
</dbReference>
<dbReference type="SUPFAM" id="SSF55073">
    <property type="entry name" value="Nucleotide cyclase"/>
    <property type="match status" value="1"/>
</dbReference>
<dbReference type="AlphaFoldDB" id="A0A1H9I0S7"/>
<dbReference type="Gene3D" id="3.30.70.1230">
    <property type="entry name" value="Nucleotide cyclase"/>
    <property type="match status" value="1"/>
</dbReference>
<evidence type="ECO:0000256" key="4">
    <source>
        <dbReference type="ARBA" id="ARBA00022692"/>
    </source>
</evidence>
<dbReference type="InterPro" id="IPR050697">
    <property type="entry name" value="Adenylyl/Guanylyl_Cyclase_3/4"/>
</dbReference>
<dbReference type="InterPro" id="IPR007890">
    <property type="entry name" value="CHASE2"/>
</dbReference>
<feature type="transmembrane region" description="Helical" evidence="7">
    <location>
        <begin position="389"/>
        <end position="406"/>
    </location>
</feature>
<feature type="transmembrane region" description="Helical" evidence="7">
    <location>
        <begin position="359"/>
        <end position="377"/>
    </location>
</feature>
<dbReference type="GO" id="GO:0035556">
    <property type="term" value="P:intracellular signal transduction"/>
    <property type="evidence" value="ECO:0007669"/>
    <property type="project" value="InterPro"/>
</dbReference>
<sequence length="638" mass="69669">MAFLSTTSPRWQQLLSLRRWGTAALIALCSLALTETLWRQGALESVDQWYSDAWFRVAGQRHAVERVVLVKLDEATLSQFPDEPLVFWGPHYAKAIQTLHAAGATVVGMDFLLSSSPEQWLAKLGAMPTLAARQFDQPLRQALATGQVVVAGMQAPDELLLPTPDYLAALPDWDVARFVGAANLQADADGVLRAYSPAVAYTDAASGLRLRSLPFLLALHASGQSAADNSWQFAGRKVAVDDRLRLAYAGPPGTVPAVSMHELLRPDALSLPQVQALRGKVALIGASYGGMNDVHITPYGRGWGQAPLMLGMEIQAQTIEALLQGHWLDATPASTRIGLALLLTLPASLFWWQQRLWRGLLLCALLWLLAAGLSYAALGRNSLLSTGHLQLTALCGFMGIYAWRFTHGERERQRIRLMFSRYLEPGVVEALIHSDQMPQLGGERCEMTVLFTDIRNFTTISEQLTPEEVVEMLNHYFSAACAVLTEQGGCIDKFIGDAIMAEFGAPLKNADHAHRALTAALHLRTVAEEFDQWMLQRFAGRNLPPFRIGIGIHTGMAISGNIGTAQRMEYTAIGDTVNLASRLEGMTKTLGCVILASQDTLHAAGPGFVRGRSDTITVRGRTRPTEVFEVIGLEEKAS</sequence>
<dbReference type="RefSeq" id="WP_091453714.1">
    <property type="nucleotide sequence ID" value="NZ_FOGD01000002.1"/>
</dbReference>
<evidence type="ECO:0000313" key="10">
    <source>
        <dbReference type="Proteomes" id="UP000199766"/>
    </source>
</evidence>
<keyword evidence="5 7" id="KW-1133">Transmembrane helix</keyword>
<evidence type="ECO:0000259" key="8">
    <source>
        <dbReference type="PROSITE" id="PS50125"/>
    </source>
</evidence>
<gene>
    <name evidence="9" type="ORF">SAMN02982919_00979</name>
</gene>
<evidence type="ECO:0000256" key="3">
    <source>
        <dbReference type="ARBA" id="ARBA00022475"/>
    </source>
</evidence>
<feature type="transmembrane region" description="Helical" evidence="7">
    <location>
        <begin position="333"/>
        <end position="352"/>
    </location>
</feature>
<dbReference type="FunFam" id="3.30.70.1230:FF:000016">
    <property type="entry name" value="Adenylate/guanylate cyclase domain-containing protein"/>
    <property type="match status" value="1"/>
</dbReference>
<dbReference type="Pfam" id="PF00211">
    <property type="entry name" value="Guanylate_cyc"/>
    <property type="match status" value="1"/>
</dbReference>
<keyword evidence="4 7" id="KW-0812">Transmembrane</keyword>
<evidence type="ECO:0000313" key="9">
    <source>
        <dbReference type="EMBL" id="SEQ68199.1"/>
    </source>
</evidence>
<evidence type="ECO:0000256" key="7">
    <source>
        <dbReference type="SAM" id="Phobius"/>
    </source>
</evidence>
<comment type="similarity">
    <text evidence="2">Belongs to the adenylyl cyclase class-3 family.</text>
</comment>
<protein>
    <submittedName>
        <fullName evidence="9">Adenylate cyclase</fullName>
    </submittedName>
</protein>
<proteinExistence type="inferred from homology"/>
<comment type="subcellular location">
    <subcellularLocation>
        <location evidence="1">Cell envelope</location>
    </subcellularLocation>
</comment>
<evidence type="ECO:0000256" key="5">
    <source>
        <dbReference type="ARBA" id="ARBA00022989"/>
    </source>
</evidence>
<dbReference type="PROSITE" id="PS50125">
    <property type="entry name" value="GUANYLATE_CYCLASE_2"/>
    <property type="match status" value="1"/>
</dbReference>
<dbReference type="GO" id="GO:0030313">
    <property type="term" value="C:cell envelope"/>
    <property type="evidence" value="ECO:0007669"/>
    <property type="project" value="UniProtKB-SubCell"/>
</dbReference>